<dbReference type="Pfam" id="PF12705">
    <property type="entry name" value="PDDEXK_1"/>
    <property type="match status" value="1"/>
</dbReference>
<dbReference type="AlphaFoldDB" id="A0A917HLN0"/>
<proteinExistence type="predicted"/>
<dbReference type="Gene3D" id="3.90.320.10">
    <property type="match status" value="1"/>
</dbReference>
<keyword evidence="2" id="KW-0547">Nucleotide-binding</keyword>
<accession>A0A917HLN0</accession>
<evidence type="ECO:0000313" key="2">
    <source>
        <dbReference type="EMBL" id="GGG83350.1"/>
    </source>
</evidence>
<organism evidence="2 3">
    <name type="scientific">Edaphobacter dinghuensis</name>
    <dbReference type="NCBI Taxonomy" id="1560005"/>
    <lineage>
        <taxon>Bacteria</taxon>
        <taxon>Pseudomonadati</taxon>
        <taxon>Acidobacteriota</taxon>
        <taxon>Terriglobia</taxon>
        <taxon>Terriglobales</taxon>
        <taxon>Acidobacteriaceae</taxon>
        <taxon>Edaphobacter</taxon>
    </lineage>
</organism>
<keyword evidence="2" id="KW-0067">ATP-binding</keyword>
<keyword evidence="3" id="KW-1185">Reference proteome</keyword>
<dbReference type="InterPro" id="IPR038726">
    <property type="entry name" value="PDDEXK_AddAB-type"/>
</dbReference>
<dbReference type="EMBL" id="BMGT01000003">
    <property type="protein sequence ID" value="GGG83350.1"/>
    <property type="molecule type" value="Genomic_DNA"/>
</dbReference>
<dbReference type="GO" id="GO:0004386">
    <property type="term" value="F:helicase activity"/>
    <property type="evidence" value="ECO:0007669"/>
    <property type="project" value="UniProtKB-KW"/>
</dbReference>
<evidence type="ECO:0000259" key="1">
    <source>
        <dbReference type="Pfam" id="PF12705"/>
    </source>
</evidence>
<dbReference type="InterPro" id="IPR027417">
    <property type="entry name" value="P-loop_NTPase"/>
</dbReference>
<sequence length="903" mass="100550">MDGKDLLPIEIAQALERGATVVTGNQRAARTLRVGFDRHHRALGLDSWQPPAIMAWDAWTASLWHEMLIGGHTSKLLLNRTQEHAVWQKILEADAELRSLRTVASLAEMAMQAWSLLCSYGGQSQLRGTAGSSDTRAFQRWALKFEQQCRADGLLARAQLESALEAAVSAGHLRDATTAEIVLVGFDLMTPAQTGLMEELRGTGVKIEEMPITIAAERQLSVIAIDEHEELRVTARGVRKLLEQQPQARIAVIVPDLEKQRAEIDRVFREILAPELEDITANANSGPFEFSVGMMLANTTMAATALDILKWCTEALPLERVSRLLLSPYLAPLSTEYEARAEFDAFELRRAKRLRPEISLEWLVTAIEGSRRRSRLNDLHNKLRTLLVVSKRLGKNTQRSHAEWAEAMRELLAAAAWGAGRGEDSVEFQTRRKWESVLDELSTLDFDGQRVSFLQALDALARIAQQTMFAPESREAPVQIMGPLEAAGSTFDAIWFMRSGDLAWPLPRSANPLLPWSLQRDLGMPGTDTQQDANQSRRITERIAESAATVVFSYAKEAAEGRQRLSSAMHGLSLEPIAIGDIAAAEAEPALVEIEKVEDRSGLPPLPEQVIHGGAEILRLQAACGFRAFAERRLWSTEPNTTEMGLDAAERGTIVHLVLENFWNEVKTQSSLKAMRTPEREALLQQCIAAALEKSEQLSETPWDAAYLDMQRERLLNLLGPWLELESARPPFKVKLSEKELRDVRIGPLHLSVRVDRVDIGESGDIIIDYKTGVAKPSDWLTDRPDAPQLPLYAVLSDATPLEAVAFGQVRAGKDMGLQGFATSEASGIRIPRQHPADLEEQVQQWRQVLTSLAENFYNGDIRVKPKDFPSTCTYCAQRLLCRIDPASFEQDDDEEATEAERD</sequence>
<comment type="caution">
    <text evidence="2">The sequence shown here is derived from an EMBL/GenBank/DDBJ whole genome shotgun (WGS) entry which is preliminary data.</text>
</comment>
<keyword evidence="2" id="KW-0347">Helicase</keyword>
<dbReference type="InterPro" id="IPR011604">
    <property type="entry name" value="PDDEXK-like_dom_sf"/>
</dbReference>
<protein>
    <submittedName>
        <fullName evidence="2">ATP-dependent helicase</fullName>
    </submittedName>
</protein>
<keyword evidence="2" id="KW-0378">Hydrolase</keyword>
<evidence type="ECO:0000313" key="3">
    <source>
        <dbReference type="Proteomes" id="UP000647241"/>
    </source>
</evidence>
<feature type="domain" description="PD-(D/E)XK endonuclease-like" evidence="1">
    <location>
        <begin position="619"/>
        <end position="883"/>
    </location>
</feature>
<name>A0A917HLN0_9BACT</name>
<dbReference type="NCBIfam" id="TIGR03623">
    <property type="entry name" value="probable DNA repair protein"/>
    <property type="match status" value="1"/>
</dbReference>
<reference evidence="2" key="1">
    <citation type="journal article" date="2014" name="Int. J. Syst. Evol. Microbiol.">
        <title>Complete genome sequence of Corynebacterium casei LMG S-19264T (=DSM 44701T), isolated from a smear-ripened cheese.</title>
        <authorList>
            <consortium name="US DOE Joint Genome Institute (JGI-PGF)"/>
            <person name="Walter F."/>
            <person name="Albersmeier A."/>
            <person name="Kalinowski J."/>
            <person name="Ruckert C."/>
        </authorList>
    </citation>
    <scope>NUCLEOTIDE SEQUENCE</scope>
    <source>
        <strain evidence="2">CGMCC 1.12997</strain>
    </source>
</reference>
<dbReference type="InterPro" id="IPR019925">
    <property type="entry name" value="DNA_repair_protein_predicted"/>
</dbReference>
<dbReference type="SUPFAM" id="SSF52540">
    <property type="entry name" value="P-loop containing nucleoside triphosphate hydrolases"/>
    <property type="match status" value="1"/>
</dbReference>
<gene>
    <name evidence="2" type="ORF">GCM10011585_28820</name>
</gene>
<dbReference type="RefSeq" id="WP_188554883.1">
    <property type="nucleotide sequence ID" value="NZ_BMGT01000003.1"/>
</dbReference>
<reference evidence="2" key="2">
    <citation type="submission" date="2020-09" db="EMBL/GenBank/DDBJ databases">
        <authorList>
            <person name="Sun Q."/>
            <person name="Zhou Y."/>
        </authorList>
    </citation>
    <scope>NUCLEOTIDE SEQUENCE</scope>
    <source>
        <strain evidence="2">CGMCC 1.12997</strain>
    </source>
</reference>
<dbReference type="Proteomes" id="UP000647241">
    <property type="component" value="Unassembled WGS sequence"/>
</dbReference>